<evidence type="ECO:0000256" key="3">
    <source>
        <dbReference type="ARBA" id="ARBA00022475"/>
    </source>
</evidence>
<keyword evidence="2 9" id="KW-0813">Transport</keyword>
<dbReference type="GO" id="GO:0005886">
    <property type="term" value="C:plasma membrane"/>
    <property type="evidence" value="ECO:0007669"/>
    <property type="project" value="UniProtKB-SubCell"/>
</dbReference>
<evidence type="ECO:0000313" key="11">
    <source>
        <dbReference type="EMBL" id="RVV98252.1"/>
    </source>
</evidence>
<feature type="transmembrane region" description="Helical" evidence="9">
    <location>
        <begin position="90"/>
        <end position="110"/>
    </location>
</feature>
<comment type="function">
    <text evidence="9">Part of the tripartite ATP-independent periplasmic (TRAP) transport system.</text>
</comment>
<comment type="subcellular location">
    <subcellularLocation>
        <location evidence="1 9">Cell inner membrane</location>
        <topology evidence="1 9">Multi-pass membrane protein</topology>
    </subcellularLocation>
</comment>
<keyword evidence="3" id="KW-1003">Cell membrane</keyword>
<feature type="domain" description="Tripartite ATP-independent periplasmic transporters DctQ component" evidence="10">
    <location>
        <begin position="23"/>
        <end position="155"/>
    </location>
</feature>
<comment type="similarity">
    <text evidence="8 9">Belongs to the TRAP transporter small permease family.</text>
</comment>
<dbReference type="OrthoDB" id="7843639at2"/>
<evidence type="ECO:0000313" key="12">
    <source>
        <dbReference type="Proteomes" id="UP000285908"/>
    </source>
</evidence>
<keyword evidence="5 9" id="KW-0812">Transmembrane</keyword>
<evidence type="ECO:0000259" key="10">
    <source>
        <dbReference type="Pfam" id="PF04290"/>
    </source>
</evidence>
<dbReference type="PANTHER" id="PTHR35011">
    <property type="entry name" value="2,3-DIKETO-L-GULONATE TRAP TRANSPORTER SMALL PERMEASE PROTEIN YIAM"/>
    <property type="match status" value="1"/>
</dbReference>
<gene>
    <name evidence="11" type="ORF">EKE94_11930</name>
</gene>
<keyword evidence="12" id="KW-1185">Reference proteome</keyword>
<feature type="transmembrane region" description="Helical" evidence="9">
    <location>
        <begin position="130"/>
        <end position="150"/>
    </location>
</feature>
<comment type="caution">
    <text evidence="11">The sequence shown here is derived from an EMBL/GenBank/DDBJ whole genome shotgun (WGS) entry which is preliminary data.</text>
</comment>
<dbReference type="PANTHER" id="PTHR35011:SF2">
    <property type="entry name" value="2,3-DIKETO-L-GULONATE TRAP TRANSPORTER SMALL PERMEASE PROTEIN YIAM"/>
    <property type="match status" value="1"/>
</dbReference>
<dbReference type="AlphaFoldDB" id="A0A438AHT6"/>
<dbReference type="InterPro" id="IPR055348">
    <property type="entry name" value="DctQ"/>
</dbReference>
<dbReference type="Proteomes" id="UP000285908">
    <property type="component" value="Unassembled WGS sequence"/>
</dbReference>
<keyword evidence="7 9" id="KW-0472">Membrane</keyword>
<dbReference type="EMBL" id="RQXX01000003">
    <property type="protein sequence ID" value="RVV98252.1"/>
    <property type="molecule type" value="Genomic_DNA"/>
</dbReference>
<reference evidence="11 12" key="1">
    <citation type="submission" date="2018-11" db="EMBL/GenBank/DDBJ databases">
        <title>Mesobaculum littorinae gen. nov., sp. nov., isolated from Littorina scabra that represents a novel genus of the order Rhodobacteraceae.</title>
        <authorList>
            <person name="Li F."/>
        </authorList>
    </citation>
    <scope>NUCLEOTIDE SEQUENCE [LARGE SCALE GENOMIC DNA]</scope>
    <source>
        <strain evidence="11 12">M0103</strain>
    </source>
</reference>
<name>A0A438AHT6_9RHOB</name>
<evidence type="ECO:0000256" key="9">
    <source>
        <dbReference type="RuleBase" id="RU369079"/>
    </source>
</evidence>
<feature type="transmembrane region" description="Helical" evidence="9">
    <location>
        <begin position="53"/>
        <end position="70"/>
    </location>
</feature>
<dbReference type="GO" id="GO:0015740">
    <property type="term" value="P:C4-dicarboxylate transport"/>
    <property type="evidence" value="ECO:0007669"/>
    <property type="project" value="TreeGrafter"/>
</dbReference>
<evidence type="ECO:0000256" key="7">
    <source>
        <dbReference type="ARBA" id="ARBA00023136"/>
    </source>
</evidence>
<keyword evidence="6 9" id="KW-1133">Transmembrane helix</keyword>
<dbReference type="Pfam" id="PF04290">
    <property type="entry name" value="DctQ"/>
    <property type="match status" value="1"/>
</dbReference>
<dbReference type="GO" id="GO:0022857">
    <property type="term" value="F:transmembrane transporter activity"/>
    <property type="evidence" value="ECO:0007669"/>
    <property type="project" value="UniProtKB-UniRule"/>
</dbReference>
<comment type="subunit">
    <text evidence="9">The complex comprises the extracytoplasmic solute receptor protein and the two transmembrane proteins.</text>
</comment>
<evidence type="ECO:0000256" key="4">
    <source>
        <dbReference type="ARBA" id="ARBA00022519"/>
    </source>
</evidence>
<dbReference type="InterPro" id="IPR007387">
    <property type="entry name" value="TRAP_DctQ"/>
</dbReference>
<organism evidence="11 12">
    <name type="scientific">Mesobaculum littorinae</name>
    <dbReference type="NCBI Taxonomy" id="2486419"/>
    <lineage>
        <taxon>Bacteria</taxon>
        <taxon>Pseudomonadati</taxon>
        <taxon>Pseudomonadota</taxon>
        <taxon>Alphaproteobacteria</taxon>
        <taxon>Rhodobacterales</taxon>
        <taxon>Roseobacteraceae</taxon>
        <taxon>Mesobaculum</taxon>
    </lineage>
</organism>
<sequence>MKMFLTALRLAERTVLVAILLGMVALFALNVLVRQWGGPMAAELAWIDETVRLMNLFLVFLSAGLALERGRQVAVDTWRDRIAARTGLPLRRIIDIVGCLFSLYIAWMALTMARFVFSTGQRSPTLDVPIGYIYLAPALGFALLALRYALSLAGVVHRFNTPEPEEIAQ</sequence>
<protein>
    <recommendedName>
        <fullName evidence="9">TRAP transporter small permease protein</fullName>
    </recommendedName>
</protein>
<evidence type="ECO:0000256" key="5">
    <source>
        <dbReference type="ARBA" id="ARBA00022692"/>
    </source>
</evidence>
<evidence type="ECO:0000256" key="1">
    <source>
        <dbReference type="ARBA" id="ARBA00004429"/>
    </source>
</evidence>
<proteinExistence type="inferred from homology"/>
<evidence type="ECO:0000256" key="8">
    <source>
        <dbReference type="ARBA" id="ARBA00038436"/>
    </source>
</evidence>
<accession>A0A438AHT6</accession>
<keyword evidence="4 9" id="KW-0997">Cell inner membrane</keyword>
<feature type="transmembrane region" description="Helical" evidence="9">
    <location>
        <begin position="12"/>
        <end position="33"/>
    </location>
</feature>
<evidence type="ECO:0000256" key="6">
    <source>
        <dbReference type="ARBA" id="ARBA00022989"/>
    </source>
</evidence>
<evidence type="ECO:0000256" key="2">
    <source>
        <dbReference type="ARBA" id="ARBA00022448"/>
    </source>
</evidence>